<keyword evidence="12" id="KW-0539">Nucleus</keyword>
<dbReference type="Gene3D" id="2.40.50.140">
    <property type="entry name" value="Nucleic acid-binding proteins"/>
    <property type="match status" value="1"/>
</dbReference>
<evidence type="ECO:0000256" key="5">
    <source>
        <dbReference type="ARBA" id="ARBA00022555"/>
    </source>
</evidence>
<dbReference type="PRINTS" id="PR01040">
    <property type="entry name" value="TRNASYNTHTYR"/>
</dbReference>
<dbReference type="Gene3D" id="1.10.240.10">
    <property type="entry name" value="Tyrosyl-Transfer RNA Synthetase"/>
    <property type="match status" value="1"/>
</dbReference>
<evidence type="ECO:0000256" key="11">
    <source>
        <dbReference type="ARBA" id="ARBA00023146"/>
    </source>
</evidence>
<feature type="domain" description="TRNA-binding" evidence="16">
    <location>
        <begin position="364"/>
        <end position="465"/>
    </location>
</feature>
<evidence type="ECO:0000256" key="4">
    <source>
        <dbReference type="ARBA" id="ARBA00022490"/>
    </source>
</evidence>
<dbReference type="EC" id="6.1.1.1" evidence="15"/>
<keyword evidence="10 15" id="KW-0648">Protein biosynthesis</keyword>
<keyword evidence="11 15" id="KW-0030">Aminoacyl-tRNA synthetase</keyword>
<proteinExistence type="inferred from homology"/>
<dbReference type="Proteomes" id="UP000030755">
    <property type="component" value="Unassembled WGS sequence"/>
</dbReference>
<dbReference type="AlphaFoldDB" id="A0A075AXM4"/>
<dbReference type="FunFam" id="1.10.240.10:FF:000004">
    <property type="entry name" value="Tyrosine--tRNA ligase"/>
    <property type="match status" value="1"/>
</dbReference>
<keyword evidence="8 15" id="KW-0067">ATP-binding</keyword>
<evidence type="ECO:0000313" key="18">
    <source>
        <dbReference type="Proteomes" id="UP000030755"/>
    </source>
</evidence>
<dbReference type="InterPro" id="IPR002547">
    <property type="entry name" value="tRNA-bd_dom"/>
</dbReference>
<dbReference type="Gene3D" id="3.40.50.620">
    <property type="entry name" value="HUPs"/>
    <property type="match status" value="1"/>
</dbReference>
<dbReference type="GO" id="GO:0004831">
    <property type="term" value="F:tyrosine-tRNA ligase activity"/>
    <property type="evidence" value="ECO:0007669"/>
    <property type="project" value="UniProtKB-EC"/>
</dbReference>
<dbReference type="EMBL" id="KE560904">
    <property type="protein sequence ID" value="EPZ34899.1"/>
    <property type="molecule type" value="Genomic_DNA"/>
</dbReference>
<evidence type="ECO:0000256" key="9">
    <source>
        <dbReference type="ARBA" id="ARBA00022884"/>
    </source>
</evidence>
<dbReference type="OrthoDB" id="197206at2759"/>
<organism evidence="17 18">
    <name type="scientific">Rozella allomycis (strain CSF55)</name>
    <dbReference type="NCBI Taxonomy" id="988480"/>
    <lineage>
        <taxon>Eukaryota</taxon>
        <taxon>Fungi</taxon>
        <taxon>Fungi incertae sedis</taxon>
        <taxon>Cryptomycota</taxon>
        <taxon>Cryptomycota incertae sedis</taxon>
        <taxon>Rozella</taxon>
    </lineage>
</organism>
<dbReference type="SUPFAM" id="SSF50249">
    <property type="entry name" value="Nucleic acid-binding proteins"/>
    <property type="match status" value="1"/>
</dbReference>
<evidence type="ECO:0000256" key="3">
    <source>
        <dbReference type="ARBA" id="ARBA00005594"/>
    </source>
</evidence>
<dbReference type="Pfam" id="PF00579">
    <property type="entry name" value="tRNA-synt_1b"/>
    <property type="match status" value="1"/>
</dbReference>
<dbReference type="SUPFAM" id="SSF52374">
    <property type="entry name" value="Nucleotidylyl transferase"/>
    <property type="match status" value="1"/>
</dbReference>
<dbReference type="NCBIfam" id="TIGR00234">
    <property type="entry name" value="tyrS"/>
    <property type="match status" value="1"/>
</dbReference>
<reference evidence="17 18" key="1">
    <citation type="journal article" date="2013" name="Curr. Biol.">
        <title>Shared signatures of parasitism and phylogenomics unite Cryptomycota and microsporidia.</title>
        <authorList>
            <person name="James T.Y."/>
            <person name="Pelin A."/>
            <person name="Bonen L."/>
            <person name="Ahrendt S."/>
            <person name="Sain D."/>
            <person name="Corradi N."/>
            <person name="Stajich J.E."/>
        </authorList>
    </citation>
    <scope>NUCLEOTIDE SEQUENCE [LARGE SCALE GENOMIC DNA]</scope>
    <source>
        <strain evidence="17 18">CSF55</strain>
    </source>
</reference>
<evidence type="ECO:0000256" key="7">
    <source>
        <dbReference type="ARBA" id="ARBA00022741"/>
    </source>
</evidence>
<name>A0A075AXM4_ROZAC</name>
<evidence type="ECO:0000259" key="16">
    <source>
        <dbReference type="PROSITE" id="PS50886"/>
    </source>
</evidence>
<keyword evidence="9 14" id="KW-0694">RNA-binding</keyword>
<keyword evidence="4" id="KW-0963">Cytoplasm</keyword>
<dbReference type="NCBIfam" id="NF006330">
    <property type="entry name" value="PRK08560.1"/>
    <property type="match status" value="1"/>
</dbReference>
<dbReference type="InterPro" id="IPR002307">
    <property type="entry name" value="Tyr-tRNA-ligase"/>
</dbReference>
<evidence type="ECO:0000256" key="8">
    <source>
        <dbReference type="ARBA" id="ARBA00022840"/>
    </source>
</evidence>
<dbReference type="GO" id="GO:0005737">
    <property type="term" value="C:cytoplasm"/>
    <property type="evidence" value="ECO:0007669"/>
    <property type="project" value="UniProtKB-SubCell"/>
</dbReference>
<dbReference type="GO" id="GO:0005634">
    <property type="term" value="C:nucleus"/>
    <property type="evidence" value="ECO:0007669"/>
    <property type="project" value="UniProtKB-SubCell"/>
</dbReference>
<comment type="catalytic activity">
    <reaction evidence="13">
        <text>tRNA(Tyr) + L-tyrosine + ATP = L-tyrosyl-tRNA(Tyr) + AMP + diphosphate + H(+)</text>
        <dbReference type="Rhea" id="RHEA:10220"/>
        <dbReference type="Rhea" id="RHEA-COMP:9706"/>
        <dbReference type="Rhea" id="RHEA-COMP:9707"/>
        <dbReference type="ChEBI" id="CHEBI:15378"/>
        <dbReference type="ChEBI" id="CHEBI:30616"/>
        <dbReference type="ChEBI" id="CHEBI:33019"/>
        <dbReference type="ChEBI" id="CHEBI:58315"/>
        <dbReference type="ChEBI" id="CHEBI:78442"/>
        <dbReference type="ChEBI" id="CHEBI:78536"/>
        <dbReference type="ChEBI" id="CHEBI:456215"/>
        <dbReference type="EC" id="6.1.1.1"/>
    </reaction>
    <physiologicalReaction direction="left-to-right" evidence="13">
        <dbReference type="Rhea" id="RHEA:10221"/>
    </physiologicalReaction>
</comment>
<dbReference type="InterPro" id="IPR002305">
    <property type="entry name" value="aa-tRNA-synth_Ic"/>
</dbReference>
<evidence type="ECO:0000256" key="13">
    <source>
        <dbReference type="ARBA" id="ARBA00048400"/>
    </source>
</evidence>
<dbReference type="Pfam" id="PF01588">
    <property type="entry name" value="tRNA_bind"/>
    <property type="match status" value="1"/>
</dbReference>
<keyword evidence="18" id="KW-1185">Reference proteome</keyword>
<evidence type="ECO:0000256" key="2">
    <source>
        <dbReference type="ARBA" id="ARBA00004496"/>
    </source>
</evidence>
<keyword evidence="5 14" id="KW-0820">tRNA-binding</keyword>
<dbReference type="InterPro" id="IPR014729">
    <property type="entry name" value="Rossmann-like_a/b/a_fold"/>
</dbReference>
<comment type="subcellular location">
    <subcellularLocation>
        <location evidence="2">Cytoplasm</location>
    </subcellularLocation>
    <subcellularLocation>
        <location evidence="1">Nucleus</location>
    </subcellularLocation>
</comment>
<accession>A0A075AXM4</accession>
<evidence type="ECO:0000256" key="15">
    <source>
        <dbReference type="RuleBase" id="RU361234"/>
    </source>
</evidence>
<comment type="similarity">
    <text evidence="3 15">Belongs to the class-I aminoacyl-tRNA synthetase family.</text>
</comment>
<dbReference type="HOGENOM" id="CLU_035267_3_0_1"/>
<dbReference type="GO" id="GO:0006437">
    <property type="term" value="P:tyrosyl-tRNA aminoacylation"/>
    <property type="evidence" value="ECO:0007669"/>
    <property type="project" value="InterPro"/>
</dbReference>
<evidence type="ECO:0000256" key="12">
    <source>
        <dbReference type="ARBA" id="ARBA00023242"/>
    </source>
</evidence>
<evidence type="ECO:0000256" key="6">
    <source>
        <dbReference type="ARBA" id="ARBA00022598"/>
    </source>
</evidence>
<dbReference type="InterPro" id="IPR012340">
    <property type="entry name" value="NA-bd_OB-fold"/>
</dbReference>
<sequence length="527" mass="58186">MSEKVMTTKEKMALITRNLQEVIGTAKLEKIIAERDLVLYWGTAPTGRPHIAYFVPLSKIADFLLAGCKVKILFANIHAYLDNMKAPLELVEYRTQYYEGVIKAVLESIGVPLDKLEFVRGTDYQLSKEYVLDVYKLSSLCTLRDAQKAGTEVVKQVSNPLLSGLLYPGLQALDEEYLKVDAQFGGVDQRKIFMLAEKYLPSIGYEKRIHLMNPMVPGLTGSKMSASDPNSKIDLLDDEKSVNKKIKMAFCEPGNIENNGLLSFAKAVIFPVWSLKGLGHFEIKRKKEHGGDVTFNTYEELELAFKEEKVYPADLKSGIAAAINVLLQPVREKLDTPEFKKLSGKAYPAVVKKDLTPSEQALEEFSKVKMVVGEIKEITNHPEADHLYVTKIDAGEECPRTIVAGLAKYIPKEELLNKKVVIVANLKPMKLRQVESNGMIVAASVGDKVEIVSPPSSATNGDRIVIEGVSGEPEAQLNPKKDTLKKVLEKLSTTTIDSKPTVVYLDDPLLVGGGSCTVNSLIGAEIK</sequence>
<dbReference type="OMA" id="SXALDEE"/>
<dbReference type="FunFam" id="3.40.50.620:FF:000040">
    <property type="entry name" value="Tyrosine--tRNA ligase"/>
    <property type="match status" value="1"/>
</dbReference>
<dbReference type="InterPro" id="IPR050489">
    <property type="entry name" value="Tyr-tRNA_synthase"/>
</dbReference>
<evidence type="ECO:0000256" key="1">
    <source>
        <dbReference type="ARBA" id="ARBA00004123"/>
    </source>
</evidence>
<dbReference type="GO" id="GO:0005524">
    <property type="term" value="F:ATP binding"/>
    <property type="evidence" value="ECO:0007669"/>
    <property type="project" value="UniProtKB-KW"/>
</dbReference>
<dbReference type="CDD" id="cd00805">
    <property type="entry name" value="TyrRS_core"/>
    <property type="match status" value="1"/>
</dbReference>
<dbReference type="GO" id="GO:0000049">
    <property type="term" value="F:tRNA binding"/>
    <property type="evidence" value="ECO:0007669"/>
    <property type="project" value="UniProtKB-UniRule"/>
</dbReference>
<keyword evidence="6 15" id="KW-0436">Ligase</keyword>
<dbReference type="STRING" id="988480.A0A075AXM4"/>
<dbReference type="PROSITE" id="PS50886">
    <property type="entry name" value="TRBD"/>
    <property type="match status" value="1"/>
</dbReference>
<evidence type="ECO:0000256" key="14">
    <source>
        <dbReference type="PROSITE-ProRule" id="PRU00209"/>
    </source>
</evidence>
<dbReference type="PANTHER" id="PTHR46264:SF4">
    <property type="entry name" value="TYROSINE--TRNA LIGASE, CYTOPLASMIC"/>
    <property type="match status" value="1"/>
</dbReference>
<protein>
    <recommendedName>
        <fullName evidence="15">Tyrosine--tRNA ligase</fullName>
        <ecNumber evidence="15">6.1.1.1</ecNumber>
    </recommendedName>
    <alternativeName>
        <fullName evidence="15">Tyrosyl-tRNA synthetase</fullName>
    </alternativeName>
</protein>
<evidence type="ECO:0000313" key="17">
    <source>
        <dbReference type="EMBL" id="EPZ34899.1"/>
    </source>
</evidence>
<gene>
    <name evidence="17" type="ORF">O9G_002030</name>
</gene>
<evidence type="ECO:0000256" key="10">
    <source>
        <dbReference type="ARBA" id="ARBA00022917"/>
    </source>
</evidence>
<keyword evidence="7 15" id="KW-0547">Nucleotide-binding</keyword>
<dbReference type="PANTHER" id="PTHR46264">
    <property type="entry name" value="TYROSINE-TRNA LIGASE"/>
    <property type="match status" value="1"/>
</dbReference>